<comment type="caution">
    <text evidence="10">The sequence shown here is derived from an EMBL/GenBank/DDBJ whole genome shotgun (WGS) entry which is preliminary data.</text>
</comment>
<protein>
    <recommendedName>
        <fullName evidence="9">Carbohydrate sulfotransferase</fullName>
        <ecNumber evidence="9">2.8.2.-</ecNumber>
    </recommendedName>
</protein>
<dbReference type="Pfam" id="PF03567">
    <property type="entry name" value="Sulfotransfer_2"/>
    <property type="match status" value="1"/>
</dbReference>
<dbReference type="GO" id="GO:0008146">
    <property type="term" value="F:sulfotransferase activity"/>
    <property type="evidence" value="ECO:0007669"/>
    <property type="project" value="InterPro"/>
</dbReference>
<accession>A0AAD9JHU3</accession>
<dbReference type="InterPro" id="IPR005331">
    <property type="entry name" value="Sulfotransferase"/>
</dbReference>
<evidence type="ECO:0000313" key="10">
    <source>
        <dbReference type="EMBL" id="KAK2152946.1"/>
    </source>
</evidence>
<evidence type="ECO:0000256" key="4">
    <source>
        <dbReference type="ARBA" id="ARBA00022692"/>
    </source>
</evidence>
<keyword evidence="7" id="KW-0472">Membrane</keyword>
<keyword evidence="9" id="KW-0119">Carbohydrate metabolism</keyword>
<keyword evidence="3 9" id="KW-0808">Transferase</keyword>
<dbReference type="Proteomes" id="UP001209878">
    <property type="component" value="Unassembled WGS sequence"/>
</dbReference>
<dbReference type="PANTHER" id="PTHR12137">
    <property type="entry name" value="CARBOHYDRATE SULFOTRANSFERASE"/>
    <property type="match status" value="1"/>
</dbReference>
<sequence length="123" mass="14119">MVHSIIDHGPYDHHWTPVSLLCNPCKIAYDYIVRLETSYLDYPYIFSKLENVPGSETGLPDSVTTYKEATDLDVVRKYYGTVSINVTNRLIQIYNTDFHLFGYTWNRTSQSYGPRLNAGGEES</sequence>
<evidence type="ECO:0000256" key="8">
    <source>
        <dbReference type="ARBA" id="ARBA00023180"/>
    </source>
</evidence>
<keyword evidence="8 9" id="KW-0325">Glycoprotein</keyword>
<evidence type="ECO:0000256" key="6">
    <source>
        <dbReference type="ARBA" id="ARBA00023034"/>
    </source>
</evidence>
<keyword evidence="9" id="KW-0735">Signal-anchor</keyword>
<reference evidence="10" key="1">
    <citation type="journal article" date="2023" name="Mol. Biol. Evol.">
        <title>Third-Generation Sequencing Reveals the Adaptive Role of the Epigenome in Three Deep-Sea Polychaetes.</title>
        <authorList>
            <person name="Perez M."/>
            <person name="Aroh O."/>
            <person name="Sun Y."/>
            <person name="Lan Y."/>
            <person name="Juniper S.K."/>
            <person name="Young C.R."/>
            <person name="Angers B."/>
            <person name="Qian P.Y."/>
        </authorList>
    </citation>
    <scope>NUCLEOTIDE SEQUENCE</scope>
    <source>
        <strain evidence="10">R07B-5</strain>
    </source>
</reference>
<dbReference type="AlphaFoldDB" id="A0AAD9JHU3"/>
<keyword evidence="11" id="KW-1185">Reference proteome</keyword>
<dbReference type="InterPro" id="IPR018011">
    <property type="entry name" value="Carb_sulfotrans_8-10"/>
</dbReference>
<evidence type="ECO:0000256" key="2">
    <source>
        <dbReference type="ARBA" id="ARBA00006339"/>
    </source>
</evidence>
<gene>
    <name evidence="10" type="ORF">NP493_2382g00007</name>
</gene>
<name>A0AAD9JHU3_RIDPI</name>
<evidence type="ECO:0000256" key="3">
    <source>
        <dbReference type="ARBA" id="ARBA00022679"/>
    </source>
</evidence>
<evidence type="ECO:0000256" key="9">
    <source>
        <dbReference type="RuleBase" id="RU364020"/>
    </source>
</evidence>
<evidence type="ECO:0000256" key="7">
    <source>
        <dbReference type="ARBA" id="ARBA00023136"/>
    </source>
</evidence>
<evidence type="ECO:0000313" key="11">
    <source>
        <dbReference type="Proteomes" id="UP001209878"/>
    </source>
</evidence>
<dbReference type="GO" id="GO:0016051">
    <property type="term" value="P:carbohydrate biosynthetic process"/>
    <property type="evidence" value="ECO:0007669"/>
    <property type="project" value="InterPro"/>
</dbReference>
<organism evidence="10 11">
    <name type="scientific">Ridgeia piscesae</name>
    <name type="common">Tubeworm</name>
    <dbReference type="NCBI Taxonomy" id="27915"/>
    <lineage>
        <taxon>Eukaryota</taxon>
        <taxon>Metazoa</taxon>
        <taxon>Spiralia</taxon>
        <taxon>Lophotrochozoa</taxon>
        <taxon>Annelida</taxon>
        <taxon>Polychaeta</taxon>
        <taxon>Sedentaria</taxon>
        <taxon>Canalipalpata</taxon>
        <taxon>Sabellida</taxon>
        <taxon>Siboglinidae</taxon>
        <taxon>Ridgeia</taxon>
    </lineage>
</organism>
<comment type="similarity">
    <text evidence="2 9">Belongs to the sulfotransferase 2 family.</text>
</comment>
<keyword evidence="4" id="KW-0812">Transmembrane</keyword>
<comment type="subcellular location">
    <subcellularLocation>
        <location evidence="1 9">Golgi apparatus membrane</location>
        <topology evidence="1 9">Single-pass type II membrane protein</topology>
    </subcellularLocation>
</comment>
<evidence type="ECO:0000256" key="1">
    <source>
        <dbReference type="ARBA" id="ARBA00004323"/>
    </source>
</evidence>
<evidence type="ECO:0000256" key="5">
    <source>
        <dbReference type="ARBA" id="ARBA00022989"/>
    </source>
</evidence>
<keyword evidence="6 9" id="KW-0333">Golgi apparatus</keyword>
<dbReference type="PANTHER" id="PTHR12137:SF54">
    <property type="entry name" value="CARBOHYDRATE SULFOTRANSFERASE"/>
    <property type="match status" value="1"/>
</dbReference>
<dbReference type="EC" id="2.8.2.-" evidence="9"/>
<proteinExistence type="inferred from homology"/>
<keyword evidence="5" id="KW-1133">Transmembrane helix</keyword>
<dbReference type="EMBL" id="JAODUO010002378">
    <property type="protein sequence ID" value="KAK2152946.1"/>
    <property type="molecule type" value="Genomic_DNA"/>
</dbReference>
<dbReference type="GO" id="GO:0000139">
    <property type="term" value="C:Golgi membrane"/>
    <property type="evidence" value="ECO:0007669"/>
    <property type="project" value="UniProtKB-SubCell"/>
</dbReference>